<dbReference type="GO" id="GO:0005524">
    <property type="term" value="F:ATP binding"/>
    <property type="evidence" value="ECO:0007669"/>
    <property type="project" value="UniProtKB-UniRule"/>
</dbReference>
<dbReference type="PANTHER" id="PTHR42753">
    <property type="entry name" value="MITOCHONDRIAL RIBOSOME PROTEIN L39/PROLYL-TRNA LIGASE FAMILY MEMBER"/>
    <property type="match status" value="1"/>
</dbReference>
<evidence type="ECO:0000256" key="8">
    <source>
        <dbReference type="ARBA" id="ARBA00023146"/>
    </source>
</evidence>
<dbReference type="FunFam" id="3.30.930.10:FF:000066">
    <property type="entry name" value="Proline--tRNA ligase"/>
    <property type="match status" value="1"/>
</dbReference>
<evidence type="ECO:0000256" key="2">
    <source>
        <dbReference type="ARBA" id="ARBA00011738"/>
    </source>
</evidence>
<dbReference type="GO" id="GO:0002161">
    <property type="term" value="F:aminoacyl-tRNA deacylase activity"/>
    <property type="evidence" value="ECO:0007669"/>
    <property type="project" value="InterPro"/>
</dbReference>
<dbReference type="GO" id="GO:0006433">
    <property type="term" value="P:prolyl-tRNA aminoacylation"/>
    <property type="evidence" value="ECO:0007669"/>
    <property type="project" value="UniProtKB-UniRule"/>
</dbReference>
<evidence type="ECO:0000256" key="1">
    <source>
        <dbReference type="ARBA" id="ARBA00004496"/>
    </source>
</evidence>
<dbReference type="InterPro" id="IPR036754">
    <property type="entry name" value="YbaK/aa-tRNA-synt-asso_dom_sf"/>
</dbReference>
<dbReference type="Gene3D" id="3.30.930.10">
    <property type="entry name" value="Bira Bifunctional Protein, Domain 2"/>
    <property type="match status" value="2"/>
</dbReference>
<organism evidence="12 13">
    <name type="scientific">Desulfoscipio gibsoniae DSM 7213</name>
    <dbReference type="NCBI Taxonomy" id="767817"/>
    <lineage>
        <taxon>Bacteria</taxon>
        <taxon>Bacillati</taxon>
        <taxon>Bacillota</taxon>
        <taxon>Clostridia</taxon>
        <taxon>Eubacteriales</taxon>
        <taxon>Desulfallaceae</taxon>
        <taxon>Desulfoscipio</taxon>
    </lineage>
</organism>
<comment type="similarity">
    <text evidence="10">Belongs to the class-II aminoacyl-tRNA synthetase family. ProS type 1 subfamily.</text>
</comment>
<dbReference type="InterPro" id="IPR002316">
    <property type="entry name" value="Pro-tRNA-ligase_IIa"/>
</dbReference>
<dbReference type="InterPro" id="IPR006195">
    <property type="entry name" value="aa-tRNA-synth_II"/>
</dbReference>
<comment type="subcellular location">
    <subcellularLocation>
        <location evidence="1 10">Cytoplasm</location>
    </subcellularLocation>
</comment>
<keyword evidence="4 10" id="KW-0436">Ligase</keyword>
<dbReference type="AlphaFoldDB" id="R4KI20"/>
<evidence type="ECO:0000313" key="13">
    <source>
        <dbReference type="Proteomes" id="UP000013520"/>
    </source>
</evidence>
<dbReference type="InterPro" id="IPR036621">
    <property type="entry name" value="Anticodon-bd_dom_sf"/>
</dbReference>
<dbReference type="PANTHER" id="PTHR42753:SF2">
    <property type="entry name" value="PROLINE--TRNA LIGASE"/>
    <property type="match status" value="1"/>
</dbReference>
<dbReference type="OrthoDB" id="9809052at2"/>
<dbReference type="SUPFAM" id="SSF55681">
    <property type="entry name" value="Class II aaRS and biotin synthetases"/>
    <property type="match status" value="1"/>
</dbReference>
<evidence type="ECO:0000256" key="6">
    <source>
        <dbReference type="ARBA" id="ARBA00022840"/>
    </source>
</evidence>
<keyword evidence="7 10" id="KW-0648">Protein biosynthesis</keyword>
<dbReference type="HAMAP" id="MF_01569">
    <property type="entry name" value="Pro_tRNA_synth_type1"/>
    <property type="match status" value="1"/>
</dbReference>
<evidence type="ECO:0000313" key="12">
    <source>
        <dbReference type="EMBL" id="AGL01287.1"/>
    </source>
</evidence>
<accession>R4KI20</accession>
<dbReference type="EC" id="6.1.1.15" evidence="10"/>
<comment type="function">
    <text evidence="10">Catalyzes the attachment of proline to tRNA(Pro) in a two-step reaction: proline is first activated by ATP to form Pro-AMP and then transferred to the acceptor end of tRNA(Pro). As ProRS can inadvertently accommodate and process non-cognate amino acids such as alanine and cysteine, to avoid such errors it has two additional distinct editing activities against alanine. One activity is designated as 'pretransfer' editing and involves the tRNA(Pro)-independent hydrolysis of activated Ala-AMP. The other activity is designated 'posttransfer' editing and involves deacylation of mischarged Ala-tRNA(Pro). The misacylated Cys-tRNA(Pro) is not edited by ProRS.</text>
</comment>
<dbReference type="Gene3D" id="3.90.960.10">
    <property type="entry name" value="YbaK/aminoacyl-tRNA synthetase-associated domain"/>
    <property type="match status" value="1"/>
</dbReference>
<dbReference type="CDD" id="cd00861">
    <property type="entry name" value="ProRS_anticodon_short"/>
    <property type="match status" value="1"/>
</dbReference>
<keyword evidence="13" id="KW-1185">Reference proteome</keyword>
<dbReference type="PROSITE" id="PS50862">
    <property type="entry name" value="AA_TRNA_LIGASE_II"/>
    <property type="match status" value="1"/>
</dbReference>
<dbReference type="InterPro" id="IPR033730">
    <property type="entry name" value="ProRS_core_prok"/>
</dbReference>
<proteinExistence type="inferred from homology"/>
<gene>
    <name evidence="10" type="primary">proS</name>
    <name evidence="12" type="ORF">Desgi_1839</name>
</gene>
<dbReference type="CDD" id="cd04334">
    <property type="entry name" value="ProRS-INS"/>
    <property type="match status" value="1"/>
</dbReference>
<dbReference type="InterPro" id="IPR044140">
    <property type="entry name" value="ProRS_anticodon_short"/>
</dbReference>
<dbReference type="GO" id="GO:0005829">
    <property type="term" value="C:cytosol"/>
    <property type="evidence" value="ECO:0007669"/>
    <property type="project" value="TreeGrafter"/>
</dbReference>
<evidence type="ECO:0000259" key="11">
    <source>
        <dbReference type="PROSITE" id="PS50862"/>
    </source>
</evidence>
<reference evidence="12 13" key="1">
    <citation type="submission" date="2012-01" db="EMBL/GenBank/DDBJ databases">
        <title>Complete sequence of Desulfotomaculum gibsoniae DSM 7213.</title>
        <authorList>
            <consortium name="US DOE Joint Genome Institute"/>
            <person name="Lucas S."/>
            <person name="Han J."/>
            <person name="Lapidus A."/>
            <person name="Cheng J.-F."/>
            <person name="Goodwin L."/>
            <person name="Pitluck S."/>
            <person name="Peters L."/>
            <person name="Ovchinnikova G."/>
            <person name="Teshima H."/>
            <person name="Detter J.C."/>
            <person name="Han C."/>
            <person name="Tapia R."/>
            <person name="Land M."/>
            <person name="Hauser L."/>
            <person name="Kyrpides N."/>
            <person name="Ivanova N."/>
            <person name="Pagani I."/>
            <person name="Parshina S."/>
            <person name="Plugge C."/>
            <person name="Muyzer G."/>
            <person name="Kuever J."/>
            <person name="Ivanova A."/>
            <person name="Nazina T."/>
            <person name="Klenk H.-P."/>
            <person name="Brambilla E."/>
            <person name="Spring S."/>
            <person name="Stams A.F."/>
            <person name="Woyke T."/>
        </authorList>
    </citation>
    <scope>NUCLEOTIDE SEQUENCE [LARGE SCALE GENOMIC DNA]</scope>
    <source>
        <strain evidence="12 13">DSM 7213</strain>
    </source>
</reference>
<dbReference type="SUPFAM" id="SSF55826">
    <property type="entry name" value="YbaK/ProRS associated domain"/>
    <property type="match status" value="1"/>
</dbReference>
<dbReference type="Pfam" id="PF04073">
    <property type="entry name" value="tRNA_edit"/>
    <property type="match status" value="1"/>
</dbReference>
<keyword evidence="5 10" id="KW-0547">Nucleotide-binding</keyword>
<dbReference type="Proteomes" id="UP000013520">
    <property type="component" value="Chromosome"/>
</dbReference>
<keyword evidence="8 10" id="KW-0030">Aminoacyl-tRNA synthetase</keyword>
<evidence type="ECO:0000256" key="4">
    <source>
        <dbReference type="ARBA" id="ARBA00022598"/>
    </source>
</evidence>
<dbReference type="CDD" id="cd00779">
    <property type="entry name" value="ProRS_core_prok"/>
    <property type="match status" value="1"/>
</dbReference>
<name>R4KI20_9FIRM</name>
<dbReference type="InterPro" id="IPR050062">
    <property type="entry name" value="Pro-tRNA_synthetase"/>
</dbReference>
<dbReference type="InterPro" id="IPR007214">
    <property type="entry name" value="YbaK/aa-tRNA-synth-assoc-dom"/>
</dbReference>
<sequence>MRVSNLLVPTLREVPAEAEVISHQLLLRAGFMRKAAAGVYTLLPLAWRVILKIERIIREEMDRQGGQEIMMPIIQPAELWQESGRWDVYGPELFRFKDRHGRDFCLGPTHEEIITTLVKGEINSYKQLPLLLYQIQNKYRDERRPRFGLMRGREFIMKDLYSFDRDEAGLDASYNKMYEAYTNVFRRCGLQFRPVVADSGAIGGSDTHEFMVLAESGEATVLYCADEKCGYAANQERAEAVHSLASNIDVPGELQKVSTPGCRSVSEVTEYLNVPPEKVIKTVIYTTDKENVAVMIRGDREINEIKLYNVLGCVRLDLADEQTVRGVTGAPVGYAGPVGLNGVKLVADSEVMSLVNAVCGANEKEQHLVNVNPQRDTKPDLITDIRLVKAGEPCPQCGAELLEAKGIEVGQVFKLGTKYSKALGGTFLDESGKARPFVMGCYGIGVTRTMAAAVEQNYDERGIIWPVQIAPYHVIVVPVSSKDQNLMQAAETIYNDLNDAGVETVIDDRPERAGVKFNDADLVGYPLRVTVGSKGLANGQVELYMRRNGETVLVPQDDVVNAVKTKLRDIG</sequence>
<evidence type="ECO:0000256" key="3">
    <source>
        <dbReference type="ARBA" id="ARBA00022490"/>
    </source>
</evidence>
<comment type="catalytic activity">
    <reaction evidence="9 10">
        <text>tRNA(Pro) + L-proline + ATP = L-prolyl-tRNA(Pro) + AMP + diphosphate</text>
        <dbReference type="Rhea" id="RHEA:14305"/>
        <dbReference type="Rhea" id="RHEA-COMP:9700"/>
        <dbReference type="Rhea" id="RHEA-COMP:9702"/>
        <dbReference type="ChEBI" id="CHEBI:30616"/>
        <dbReference type="ChEBI" id="CHEBI:33019"/>
        <dbReference type="ChEBI" id="CHEBI:60039"/>
        <dbReference type="ChEBI" id="CHEBI:78442"/>
        <dbReference type="ChEBI" id="CHEBI:78532"/>
        <dbReference type="ChEBI" id="CHEBI:456215"/>
        <dbReference type="EC" id="6.1.1.15"/>
    </reaction>
</comment>
<dbReference type="InterPro" id="IPR045864">
    <property type="entry name" value="aa-tRNA-synth_II/BPL/LPL"/>
</dbReference>
<evidence type="ECO:0000256" key="10">
    <source>
        <dbReference type="HAMAP-Rule" id="MF_01569"/>
    </source>
</evidence>
<dbReference type="Pfam" id="PF00587">
    <property type="entry name" value="tRNA-synt_2b"/>
    <property type="match status" value="1"/>
</dbReference>
<dbReference type="InterPro" id="IPR002314">
    <property type="entry name" value="aa-tRNA-synt_IIb"/>
</dbReference>
<dbReference type="PIRSF" id="PIRSF001535">
    <property type="entry name" value="ProRS_1"/>
    <property type="match status" value="1"/>
</dbReference>
<dbReference type="SUPFAM" id="SSF52954">
    <property type="entry name" value="Class II aaRS ABD-related"/>
    <property type="match status" value="1"/>
</dbReference>
<dbReference type="RefSeq" id="WP_006522467.1">
    <property type="nucleotide sequence ID" value="NC_021184.1"/>
</dbReference>
<dbReference type="NCBIfam" id="NF006625">
    <property type="entry name" value="PRK09194.1"/>
    <property type="match status" value="1"/>
</dbReference>
<evidence type="ECO:0000256" key="5">
    <source>
        <dbReference type="ARBA" id="ARBA00022741"/>
    </source>
</evidence>
<dbReference type="Pfam" id="PF03129">
    <property type="entry name" value="HGTP_anticodon"/>
    <property type="match status" value="1"/>
</dbReference>
<dbReference type="PRINTS" id="PR01046">
    <property type="entry name" value="TRNASYNTHPRO"/>
</dbReference>
<dbReference type="GO" id="GO:0140096">
    <property type="term" value="F:catalytic activity, acting on a protein"/>
    <property type="evidence" value="ECO:0007669"/>
    <property type="project" value="UniProtKB-ARBA"/>
</dbReference>
<dbReference type="InterPro" id="IPR004154">
    <property type="entry name" value="Anticodon-bd"/>
</dbReference>
<evidence type="ECO:0000256" key="7">
    <source>
        <dbReference type="ARBA" id="ARBA00022917"/>
    </source>
</evidence>
<dbReference type="Gene3D" id="3.40.50.800">
    <property type="entry name" value="Anticodon-binding domain"/>
    <property type="match status" value="1"/>
</dbReference>
<keyword evidence="3 10" id="KW-0963">Cytoplasm</keyword>
<feature type="domain" description="Aminoacyl-transfer RNA synthetases class-II family profile" evidence="11">
    <location>
        <begin position="33"/>
        <end position="466"/>
    </location>
</feature>
<comment type="subunit">
    <text evidence="2 10">Homodimer.</text>
</comment>
<comment type="domain">
    <text evidence="10">Consists of three domains: the N-terminal catalytic domain, the editing domain and the C-terminal anticodon-binding domain.</text>
</comment>
<dbReference type="GO" id="GO:0016740">
    <property type="term" value="F:transferase activity"/>
    <property type="evidence" value="ECO:0007669"/>
    <property type="project" value="UniProtKB-ARBA"/>
</dbReference>
<evidence type="ECO:0000256" key="9">
    <source>
        <dbReference type="ARBA" id="ARBA00047671"/>
    </source>
</evidence>
<dbReference type="InterPro" id="IPR004500">
    <property type="entry name" value="Pro-tRNA-synth_IIa_bac-type"/>
</dbReference>
<dbReference type="HOGENOM" id="CLU_016739_0_0_9"/>
<keyword evidence="6 10" id="KW-0067">ATP-binding</keyword>
<dbReference type="KEGG" id="dgi:Desgi_1839"/>
<dbReference type="EMBL" id="CP003273">
    <property type="protein sequence ID" value="AGL01287.1"/>
    <property type="molecule type" value="Genomic_DNA"/>
</dbReference>
<dbReference type="InterPro" id="IPR023717">
    <property type="entry name" value="Pro-tRNA-Synthase_IIa_type1"/>
</dbReference>
<dbReference type="GO" id="GO:0004827">
    <property type="term" value="F:proline-tRNA ligase activity"/>
    <property type="evidence" value="ECO:0007669"/>
    <property type="project" value="UniProtKB-UniRule"/>
</dbReference>
<dbReference type="NCBIfam" id="TIGR00409">
    <property type="entry name" value="proS_fam_II"/>
    <property type="match status" value="1"/>
</dbReference>
<protein>
    <recommendedName>
        <fullName evidence="10">Proline--tRNA ligase</fullName>
        <ecNumber evidence="10">6.1.1.15</ecNumber>
    </recommendedName>
    <alternativeName>
        <fullName evidence="10">Prolyl-tRNA synthetase</fullName>
        <shortName evidence="10">ProRS</shortName>
    </alternativeName>
</protein>
<dbReference type="STRING" id="767817.Desgi_1839"/>
<dbReference type="eggNOG" id="COG0442">
    <property type="taxonomic scope" value="Bacteria"/>
</dbReference>